<protein>
    <submittedName>
        <fullName evidence="2">Uncharacterized protein</fullName>
    </submittedName>
</protein>
<dbReference type="AlphaFoldDB" id="A0A4U5PDA3"/>
<reference evidence="2 3" key="2">
    <citation type="journal article" date="2019" name="G3 (Bethesda)">
        <title>Hybrid Assembly of the Genome of the Entomopathogenic Nematode Steinernema carpocapsae Identifies the X-Chromosome.</title>
        <authorList>
            <person name="Serra L."/>
            <person name="Macchietto M."/>
            <person name="Macias-Munoz A."/>
            <person name="McGill C.J."/>
            <person name="Rodriguez I.M."/>
            <person name="Rodriguez B."/>
            <person name="Murad R."/>
            <person name="Mortazavi A."/>
        </authorList>
    </citation>
    <scope>NUCLEOTIDE SEQUENCE [LARGE SCALE GENOMIC DNA]</scope>
    <source>
        <strain evidence="2 3">ALL</strain>
    </source>
</reference>
<proteinExistence type="predicted"/>
<gene>
    <name evidence="2" type="ORF">L596_008700</name>
</gene>
<feature type="signal peptide" evidence="1">
    <location>
        <begin position="1"/>
        <end position="17"/>
    </location>
</feature>
<keyword evidence="3" id="KW-1185">Reference proteome</keyword>
<dbReference type="Proteomes" id="UP000298663">
    <property type="component" value="Unassembled WGS sequence"/>
</dbReference>
<sequence>MTLLTSCFTMCLRSCCTFTLQTCSYQFGCAVINPRIQIVNVWQFDLLGKCRMTTILTKKGNKVDEAEDSNSGYKILKFRFACDQCKSGVDIATRRS</sequence>
<accession>A0A4U5PDA3</accession>
<evidence type="ECO:0000256" key="1">
    <source>
        <dbReference type="SAM" id="SignalP"/>
    </source>
</evidence>
<name>A0A4U5PDA3_STECR</name>
<feature type="chain" id="PRO_5020335152" evidence="1">
    <location>
        <begin position="18"/>
        <end position="96"/>
    </location>
</feature>
<evidence type="ECO:0000313" key="2">
    <source>
        <dbReference type="EMBL" id="TKR94419.1"/>
    </source>
</evidence>
<dbReference type="EMBL" id="AZBU02000002">
    <property type="protein sequence ID" value="TKR94419.1"/>
    <property type="molecule type" value="Genomic_DNA"/>
</dbReference>
<organism evidence="2 3">
    <name type="scientific">Steinernema carpocapsae</name>
    <name type="common">Entomopathogenic nematode</name>
    <dbReference type="NCBI Taxonomy" id="34508"/>
    <lineage>
        <taxon>Eukaryota</taxon>
        <taxon>Metazoa</taxon>
        <taxon>Ecdysozoa</taxon>
        <taxon>Nematoda</taxon>
        <taxon>Chromadorea</taxon>
        <taxon>Rhabditida</taxon>
        <taxon>Tylenchina</taxon>
        <taxon>Panagrolaimomorpha</taxon>
        <taxon>Strongyloidoidea</taxon>
        <taxon>Steinernematidae</taxon>
        <taxon>Steinernema</taxon>
    </lineage>
</organism>
<keyword evidence="1" id="KW-0732">Signal</keyword>
<comment type="caution">
    <text evidence="2">The sequence shown here is derived from an EMBL/GenBank/DDBJ whole genome shotgun (WGS) entry which is preliminary data.</text>
</comment>
<reference evidence="2 3" key="1">
    <citation type="journal article" date="2015" name="Genome Biol.">
        <title>Comparative genomics of Steinernema reveals deeply conserved gene regulatory networks.</title>
        <authorList>
            <person name="Dillman A.R."/>
            <person name="Macchietto M."/>
            <person name="Porter C.F."/>
            <person name="Rogers A."/>
            <person name="Williams B."/>
            <person name="Antoshechkin I."/>
            <person name="Lee M.M."/>
            <person name="Goodwin Z."/>
            <person name="Lu X."/>
            <person name="Lewis E.E."/>
            <person name="Goodrich-Blair H."/>
            <person name="Stock S.P."/>
            <person name="Adams B.J."/>
            <person name="Sternberg P.W."/>
            <person name="Mortazavi A."/>
        </authorList>
    </citation>
    <scope>NUCLEOTIDE SEQUENCE [LARGE SCALE GENOMIC DNA]</scope>
    <source>
        <strain evidence="2 3">ALL</strain>
    </source>
</reference>
<evidence type="ECO:0000313" key="3">
    <source>
        <dbReference type="Proteomes" id="UP000298663"/>
    </source>
</evidence>